<comment type="caution">
    <text evidence="1">The sequence shown here is derived from an EMBL/GenBank/DDBJ whole genome shotgun (WGS) entry which is preliminary data.</text>
</comment>
<evidence type="ECO:0000313" key="2">
    <source>
        <dbReference type="Proteomes" id="UP001247754"/>
    </source>
</evidence>
<keyword evidence="2" id="KW-1185">Reference proteome</keyword>
<organism evidence="1 2">
    <name type="scientific">Ruixingdingia sedimenti</name>
    <dbReference type="NCBI Taxonomy" id="3073604"/>
    <lineage>
        <taxon>Bacteria</taxon>
        <taxon>Pseudomonadati</taxon>
        <taxon>Pseudomonadota</taxon>
        <taxon>Alphaproteobacteria</taxon>
        <taxon>Rhodobacterales</taxon>
        <taxon>Paracoccaceae</taxon>
        <taxon>Ruixingdingia</taxon>
    </lineage>
</organism>
<dbReference type="EMBL" id="JAVKPH010000034">
    <property type="protein sequence ID" value="MDR5654787.1"/>
    <property type="molecule type" value="Genomic_DNA"/>
</dbReference>
<evidence type="ECO:0000313" key="1">
    <source>
        <dbReference type="EMBL" id="MDR5654787.1"/>
    </source>
</evidence>
<proteinExistence type="predicted"/>
<gene>
    <name evidence="1" type="ORF">RGD00_19425</name>
</gene>
<reference evidence="1 2" key="1">
    <citation type="submission" date="2023-09" db="EMBL/GenBank/DDBJ databases">
        <title>Xinfangfangia sedmenti sp. nov., isolated the sedment.</title>
        <authorList>
            <person name="Xu L."/>
        </authorList>
    </citation>
    <scope>NUCLEOTIDE SEQUENCE [LARGE SCALE GENOMIC DNA]</scope>
    <source>
        <strain evidence="1 2">LG-4</strain>
    </source>
</reference>
<sequence length="81" mass="9302">MPRHPPKTPLELAARAICRRRGLPEDTRFQGAKMWQAHLGEAMAILQAALPPEDFRRLVLDHPWPGPIPPEYRQTRDDPDT</sequence>
<dbReference type="Proteomes" id="UP001247754">
    <property type="component" value="Unassembled WGS sequence"/>
</dbReference>
<protein>
    <recommendedName>
        <fullName evidence="3">DUF2934 family protein</fullName>
    </recommendedName>
</protein>
<name>A0ABU1FD64_9RHOB</name>
<dbReference type="RefSeq" id="WP_310458933.1">
    <property type="nucleotide sequence ID" value="NZ_JAVKPH010000034.1"/>
</dbReference>
<evidence type="ECO:0008006" key="3">
    <source>
        <dbReference type="Google" id="ProtNLM"/>
    </source>
</evidence>
<accession>A0ABU1FD64</accession>